<sequence length="359" mass="41037">MNLNMKNINFKNPIFIGVVIGAVIFIAITAIYYFVFFTALQTSLNQKQSSLNIIKTRYTSYLSEVRAYPALVKKQKKLDTEFLSLLTELPSKKNIPGLLMQVSNYAKALHLNLDMFKPGIVAPKSFYEEVPFSMNISGSFFNVYKFFYKLADMNRIVDVHNVSIAGNSSKNHQIAVSFEGTTFSFIGALPNFTTDKIKYKTKSKISLMPAANKLKYKYKNNTNDNNKINRNKNSNKQKIKKLEYKSLNINPYPYNLSRNPFRTFLYTQKPNMSFKYGEIPLLQYSLSSLHIIGIMERNGKYFAMVSTPNGRSYIVTAGSIMGVNRARIINITNNSIVLTEKTYNQLGQTHIINYVMSMK</sequence>
<gene>
    <name evidence="2" type="ORF">EVG15_02270</name>
</gene>
<comment type="caution">
    <text evidence="2">The sequence shown here is derived from an EMBL/GenBank/DDBJ whole genome shotgun (WGS) entry which is preliminary data.</text>
</comment>
<evidence type="ECO:0000256" key="1">
    <source>
        <dbReference type="SAM" id="Phobius"/>
    </source>
</evidence>
<organism evidence="2 3">
    <name type="scientific">Candidatus Acididesulfobacter diazotrophicus</name>
    <dbReference type="NCBI Taxonomy" id="2597226"/>
    <lineage>
        <taxon>Bacteria</taxon>
        <taxon>Deltaproteobacteria</taxon>
        <taxon>Candidatus Acidulodesulfobacterales</taxon>
        <taxon>Candidatus Acididesulfobacter</taxon>
    </lineage>
</organism>
<accession>A0A519BPU4</accession>
<keyword evidence="1" id="KW-0812">Transmembrane</keyword>
<dbReference type="PANTHER" id="PTHR39555:SF1">
    <property type="entry name" value="TYPE IV PILUS INNER MEMBRANE COMPONENT PILO"/>
    <property type="match status" value="1"/>
</dbReference>
<dbReference type="PANTHER" id="PTHR39555">
    <property type="entry name" value="FIMBRIAL ASSEMBLY PROTEIN PILO-LIKE PROTEIN-RELATED"/>
    <property type="match status" value="1"/>
</dbReference>
<dbReference type="EMBL" id="SGBB01000002">
    <property type="protein sequence ID" value="RZD19283.1"/>
    <property type="molecule type" value="Genomic_DNA"/>
</dbReference>
<name>A0A519BPU4_9DELT</name>
<dbReference type="InterPro" id="IPR007445">
    <property type="entry name" value="PilO"/>
</dbReference>
<proteinExistence type="predicted"/>
<keyword evidence="1" id="KW-0472">Membrane</keyword>
<dbReference type="AlphaFoldDB" id="A0A519BPU4"/>
<dbReference type="GO" id="GO:0043107">
    <property type="term" value="P:type IV pilus-dependent motility"/>
    <property type="evidence" value="ECO:0007669"/>
    <property type="project" value="InterPro"/>
</dbReference>
<protein>
    <recommendedName>
        <fullName evidence="4">Pilus assembly protein PilP</fullName>
    </recommendedName>
</protein>
<evidence type="ECO:0000313" key="2">
    <source>
        <dbReference type="EMBL" id="RZD19283.1"/>
    </source>
</evidence>
<dbReference type="Gene3D" id="2.30.30.830">
    <property type="match status" value="1"/>
</dbReference>
<dbReference type="Proteomes" id="UP000319296">
    <property type="component" value="Unassembled WGS sequence"/>
</dbReference>
<dbReference type="Pfam" id="PF04350">
    <property type="entry name" value="PilO"/>
    <property type="match status" value="1"/>
</dbReference>
<dbReference type="InterPro" id="IPR007446">
    <property type="entry name" value="PilP"/>
</dbReference>
<evidence type="ECO:0008006" key="4">
    <source>
        <dbReference type="Google" id="ProtNLM"/>
    </source>
</evidence>
<reference evidence="2 3" key="1">
    <citation type="journal article" date="2019" name="ISME J.">
        <title>Insights into ecological role of a new deltaproteobacterial order Candidatus Acidulodesulfobacterales by metagenomics and metatranscriptomics.</title>
        <authorList>
            <person name="Tan S."/>
            <person name="Liu J."/>
            <person name="Fang Y."/>
            <person name="Hedlund B.P."/>
            <person name="Lian Z.H."/>
            <person name="Huang L.Y."/>
            <person name="Li J.T."/>
            <person name="Huang L.N."/>
            <person name="Li W.J."/>
            <person name="Jiang H.C."/>
            <person name="Dong H.L."/>
            <person name="Shu W.S."/>
        </authorList>
    </citation>
    <scope>NUCLEOTIDE SEQUENCE [LARGE SCALE GENOMIC DNA]</scope>
    <source>
        <strain evidence="2">AP1</strain>
    </source>
</reference>
<evidence type="ECO:0000313" key="3">
    <source>
        <dbReference type="Proteomes" id="UP000319296"/>
    </source>
</evidence>
<dbReference type="Gene3D" id="3.30.70.60">
    <property type="match status" value="1"/>
</dbReference>
<feature type="transmembrane region" description="Helical" evidence="1">
    <location>
        <begin position="12"/>
        <end position="35"/>
    </location>
</feature>
<dbReference type="GO" id="GO:0043683">
    <property type="term" value="P:type IV pilus assembly"/>
    <property type="evidence" value="ECO:0007669"/>
    <property type="project" value="InterPro"/>
</dbReference>
<keyword evidence="1" id="KW-1133">Transmembrane helix</keyword>
<dbReference type="InterPro" id="IPR014717">
    <property type="entry name" value="Transl_elong_EF1B/ribsomal_bS6"/>
</dbReference>
<dbReference type="Pfam" id="PF04351">
    <property type="entry name" value="PilP"/>
    <property type="match status" value="1"/>
</dbReference>